<proteinExistence type="predicted"/>
<reference evidence="3" key="1">
    <citation type="submission" date="2014-07" db="EMBL/GenBank/DDBJ databases">
        <authorList>
            <person name="Monot Marc"/>
        </authorList>
    </citation>
    <scope>NUCLEOTIDE SEQUENCE</scope>
    <source>
        <strain evidence="4">7032989</strain>
        <strain evidence="3">7032994</strain>
    </source>
</reference>
<organism evidence="3">
    <name type="scientific">Clostridioides difficile</name>
    <name type="common">Peptoclostridium difficile</name>
    <dbReference type="NCBI Taxonomy" id="1496"/>
    <lineage>
        <taxon>Bacteria</taxon>
        <taxon>Bacillati</taxon>
        <taxon>Bacillota</taxon>
        <taxon>Clostridia</taxon>
        <taxon>Peptostreptococcales</taxon>
        <taxon>Peptostreptococcaceae</taxon>
        <taxon>Clostridioides</taxon>
    </lineage>
</organism>
<dbReference type="InterPro" id="IPR003607">
    <property type="entry name" value="HD/PDEase_dom"/>
</dbReference>
<gene>
    <name evidence="4" type="ORF">BN1095_630011</name>
    <name evidence="2" type="ORF">BN1096_340010</name>
    <name evidence="3" type="ORF">BN1097_350012</name>
</gene>
<dbReference type="Gene3D" id="1.10.3210.10">
    <property type="entry name" value="Hypothetical protein af1432"/>
    <property type="match status" value="1"/>
</dbReference>
<evidence type="ECO:0000313" key="2">
    <source>
        <dbReference type="EMBL" id="CDS84398.1"/>
    </source>
</evidence>
<dbReference type="SUPFAM" id="SSF109604">
    <property type="entry name" value="HD-domain/PDEase-like"/>
    <property type="match status" value="1"/>
</dbReference>
<evidence type="ECO:0000313" key="3">
    <source>
        <dbReference type="EMBL" id="CDS84843.1"/>
    </source>
</evidence>
<dbReference type="EMBL" id="LK932485">
    <property type="protein sequence ID" value="CDS84398.1"/>
    <property type="molecule type" value="Genomic_DNA"/>
</dbReference>
<dbReference type="EMBL" id="LK932371">
    <property type="protein sequence ID" value="CDS84843.1"/>
    <property type="molecule type" value="Genomic_DNA"/>
</dbReference>
<dbReference type="EMBL" id="LK933327">
    <property type="protein sequence ID" value="CDT66696.1"/>
    <property type="molecule type" value="Genomic_DNA"/>
</dbReference>
<dbReference type="InterPro" id="IPR006674">
    <property type="entry name" value="HD_domain"/>
</dbReference>
<evidence type="ECO:0000259" key="1">
    <source>
        <dbReference type="SMART" id="SM00471"/>
    </source>
</evidence>
<dbReference type="Pfam" id="PF01966">
    <property type="entry name" value="HD"/>
    <property type="match status" value="1"/>
</dbReference>
<name>A0A069A617_CLODI</name>
<dbReference type="NCBIfam" id="TIGR00277">
    <property type="entry name" value="HDIG"/>
    <property type="match status" value="1"/>
</dbReference>
<accession>A0A069A617</accession>
<dbReference type="AlphaFoldDB" id="A0A069A617"/>
<evidence type="ECO:0000313" key="4">
    <source>
        <dbReference type="EMBL" id="CDT66696.1"/>
    </source>
</evidence>
<feature type="domain" description="HD/PDEase" evidence="1">
    <location>
        <begin position="19"/>
        <end position="150"/>
    </location>
</feature>
<dbReference type="GeneID" id="66353391"/>
<dbReference type="CDD" id="cd00077">
    <property type="entry name" value="HDc"/>
    <property type="match status" value="1"/>
</dbReference>
<sequence>MYPNKEIAIEELEVAGKMNPGPWIKHSYNVANVAKLIAEQCENLNSEKAFVCGLLHDIGRRTGISSVRHIIDGYDYVISKGWDEVARVCLTHSFPVKDIEADIGNKDISKEQYDFINHYLNNLEYNDYDKLIILCDALADANGFCILEKRFVDTTRRYGIYPFSVERWNKTYEYKEYFEKIINKSIYTLLPNIEKSIYY</sequence>
<protein>
    <submittedName>
        <fullName evidence="3">HD domain protein</fullName>
    </submittedName>
</protein>
<dbReference type="RefSeq" id="WP_021366310.1">
    <property type="nucleotide sequence ID" value="NZ_BBYB01000162.1"/>
</dbReference>
<dbReference type="PATRIC" id="fig|1496.842.peg.2857"/>
<dbReference type="InterPro" id="IPR006675">
    <property type="entry name" value="HDIG_dom"/>
</dbReference>
<dbReference type="SMART" id="SM00471">
    <property type="entry name" value="HDc"/>
    <property type="match status" value="1"/>
</dbReference>